<dbReference type="AlphaFoldDB" id="A0A0B6ZYK3"/>
<name>A0A0B6ZYK3_9EUPU</name>
<feature type="non-terminal residue" evidence="2">
    <location>
        <position position="1"/>
    </location>
</feature>
<accession>A0A0B6ZYK3</accession>
<gene>
    <name evidence="2" type="primary">ORF86700</name>
</gene>
<organism evidence="2">
    <name type="scientific">Arion vulgaris</name>
    <dbReference type="NCBI Taxonomy" id="1028688"/>
    <lineage>
        <taxon>Eukaryota</taxon>
        <taxon>Metazoa</taxon>
        <taxon>Spiralia</taxon>
        <taxon>Lophotrochozoa</taxon>
        <taxon>Mollusca</taxon>
        <taxon>Gastropoda</taxon>
        <taxon>Heterobranchia</taxon>
        <taxon>Euthyneura</taxon>
        <taxon>Panpulmonata</taxon>
        <taxon>Eupulmonata</taxon>
        <taxon>Stylommatophora</taxon>
        <taxon>Helicina</taxon>
        <taxon>Arionoidea</taxon>
        <taxon>Arionidae</taxon>
        <taxon>Arion</taxon>
    </lineage>
</organism>
<proteinExistence type="predicted"/>
<evidence type="ECO:0000256" key="1">
    <source>
        <dbReference type="SAM" id="MobiDB-lite"/>
    </source>
</evidence>
<reference evidence="2" key="1">
    <citation type="submission" date="2014-12" db="EMBL/GenBank/DDBJ databases">
        <title>Insight into the proteome of Arion vulgaris.</title>
        <authorList>
            <person name="Aradska J."/>
            <person name="Bulat T."/>
            <person name="Smidak R."/>
            <person name="Sarate P."/>
            <person name="Gangsoo J."/>
            <person name="Sialana F."/>
            <person name="Bilban M."/>
            <person name="Lubec G."/>
        </authorList>
    </citation>
    <scope>NUCLEOTIDE SEQUENCE</scope>
    <source>
        <tissue evidence="2">Skin</tissue>
    </source>
</reference>
<feature type="non-terminal residue" evidence="2">
    <location>
        <position position="139"/>
    </location>
</feature>
<feature type="region of interest" description="Disordered" evidence="1">
    <location>
        <begin position="15"/>
        <end position="69"/>
    </location>
</feature>
<evidence type="ECO:0000313" key="2">
    <source>
        <dbReference type="EMBL" id="CEK73417.1"/>
    </source>
</evidence>
<feature type="compositionally biased region" description="Polar residues" evidence="1">
    <location>
        <begin position="30"/>
        <end position="47"/>
    </location>
</feature>
<protein>
    <submittedName>
        <fullName evidence="2">Uncharacterized protein</fullName>
    </submittedName>
</protein>
<sequence>VALLVQTVTCGESANQASAEAVSGNEKQHLISNTISKDENSGNPTSTDHTKDSSNDSNNPALATPNHDPDAVIAQKTNTFSEIDDATNDNTANLYVDPFLPDVPYGFATDEADVYSADGRYSKQAENELQVLPDKYNND</sequence>
<dbReference type="EMBL" id="HACG01026552">
    <property type="protein sequence ID" value="CEK73417.1"/>
    <property type="molecule type" value="Transcribed_RNA"/>
</dbReference>